<dbReference type="GO" id="GO:0015074">
    <property type="term" value="P:DNA integration"/>
    <property type="evidence" value="ECO:0007669"/>
    <property type="project" value="InterPro"/>
</dbReference>
<reference evidence="2 3" key="1">
    <citation type="journal article" date="2022" name="Nat. Ecol. Evol.">
        <title>A masculinizing supergene underlies an exaggerated male reproductive morph in a spider.</title>
        <authorList>
            <person name="Hendrickx F."/>
            <person name="De Corte Z."/>
            <person name="Sonet G."/>
            <person name="Van Belleghem S.M."/>
            <person name="Kostlbacher S."/>
            <person name="Vangestel C."/>
        </authorList>
    </citation>
    <scope>NUCLEOTIDE SEQUENCE [LARGE SCALE GENOMIC DNA]</scope>
    <source>
        <strain evidence="2">W744_W776</strain>
    </source>
</reference>
<dbReference type="PANTHER" id="PTHR46585">
    <property type="entry name" value="INTEGRASE CORE DOMAIN CONTAINING PROTEIN"/>
    <property type="match status" value="1"/>
</dbReference>
<accession>A0AAV6TQJ7</accession>
<organism evidence="2 3">
    <name type="scientific">Oedothorax gibbosus</name>
    <dbReference type="NCBI Taxonomy" id="931172"/>
    <lineage>
        <taxon>Eukaryota</taxon>
        <taxon>Metazoa</taxon>
        <taxon>Ecdysozoa</taxon>
        <taxon>Arthropoda</taxon>
        <taxon>Chelicerata</taxon>
        <taxon>Arachnida</taxon>
        <taxon>Araneae</taxon>
        <taxon>Araneomorphae</taxon>
        <taxon>Entelegynae</taxon>
        <taxon>Araneoidea</taxon>
        <taxon>Linyphiidae</taxon>
        <taxon>Erigoninae</taxon>
        <taxon>Oedothorax</taxon>
    </lineage>
</organism>
<feature type="domain" description="Integrase catalytic" evidence="1">
    <location>
        <begin position="79"/>
        <end position="161"/>
    </location>
</feature>
<dbReference type="PROSITE" id="PS50994">
    <property type="entry name" value="INTEGRASE"/>
    <property type="match status" value="1"/>
</dbReference>
<dbReference type="AlphaFoldDB" id="A0AAV6TQJ7"/>
<sequence length="161" mass="18443">MYGMKKLVTRSQPVKYYLPAEEIVDVIEAAHIAVGHRGRDRVKVETSRKYANITQEMIVLFLQSCEACQLKKNKKRNSVVSKPILHSQLNSRCQVDLIDMQANADEDFKFIMVYQDHLTKFVLLRALNKTAQEVVSQLVDIFITFGAPCILHSDNGREFVD</sequence>
<dbReference type="GO" id="GO:0003676">
    <property type="term" value="F:nucleic acid binding"/>
    <property type="evidence" value="ECO:0007669"/>
    <property type="project" value="InterPro"/>
</dbReference>
<proteinExistence type="predicted"/>
<name>A0AAV6TQJ7_9ARAC</name>
<dbReference type="InterPro" id="IPR012337">
    <property type="entry name" value="RNaseH-like_sf"/>
</dbReference>
<keyword evidence="3" id="KW-1185">Reference proteome</keyword>
<dbReference type="Proteomes" id="UP000827092">
    <property type="component" value="Unassembled WGS sequence"/>
</dbReference>
<dbReference type="SUPFAM" id="SSF53098">
    <property type="entry name" value="Ribonuclease H-like"/>
    <property type="match status" value="1"/>
</dbReference>
<dbReference type="EMBL" id="JAFNEN010001525">
    <property type="protein sequence ID" value="KAG8173716.1"/>
    <property type="molecule type" value="Genomic_DNA"/>
</dbReference>
<dbReference type="InterPro" id="IPR001584">
    <property type="entry name" value="Integrase_cat-core"/>
</dbReference>
<evidence type="ECO:0000259" key="1">
    <source>
        <dbReference type="PROSITE" id="PS50994"/>
    </source>
</evidence>
<dbReference type="Gene3D" id="3.30.420.10">
    <property type="entry name" value="Ribonuclease H-like superfamily/Ribonuclease H"/>
    <property type="match status" value="1"/>
</dbReference>
<evidence type="ECO:0000313" key="2">
    <source>
        <dbReference type="EMBL" id="KAG8173716.1"/>
    </source>
</evidence>
<comment type="caution">
    <text evidence="2">The sequence shown here is derived from an EMBL/GenBank/DDBJ whole genome shotgun (WGS) entry which is preliminary data.</text>
</comment>
<gene>
    <name evidence="2" type="ORF">JTE90_023692</name>
</gene>
<dbReference type="PANTHER" id="PTHR46585:SF1">
    <property type="entry name" value="CHROMO DOMAIN-CONTAINING PROTEIN"/>
    <property type="match status" value="1"/>
</dbReference>
<dbReference type="InterPro" id="IPR036397">
    <property type="entry name" value="RNaseH_sf"/>
</dbReference>
<evidence type="ECO:0000313" key="3">
    <source>
        <dbReference type="Proteomes" id="UP000827092"/>
    </source>
</evidence>
<protein>
    <recommendedName>
        <fullName evidence="1">Integrase catalytic domain-containing protein</fullName>
    </recommendedName>
</protein>